<dbReference type="EMBL" id="AWWV01009153">
    <property type="protein sequence ID" value="OMO87787.1"/>
    <property type="molecule type" value="Genomic_DNA"/>
</dbReference>
<feature type="domain" description="CCHC-type" evidence="2">
    <location>
        <begin position="250"/>
        <end position="266"/>
    </location>
</feature>
<keyword evidence="4" id="KW-1185">Reference proteome</keyword>
<evidence type="ECO:0000256" key="1">
    <source>
        <dbReference type="PROSITE-ProRule" id="PRU00047"/>
    </source>
</evidence>
<dbReference type="InterPro" id="IPR043502">
    <property type="entry name" value="DNA/RNA_pol_sf"/>
</dbReference>
<dbReference type="Pfam" id="PF00098">
    <property type="entry name" value="zf-CCHC"/>
    <property type="match status" value="1"/>
</dbReference>
<organism evidence="3 4">
    <name type="scientific">Corchorus capsularis</name>
    <name type="common">Jute</name>
    <dbReference type="NCBI Taxonomy" id="210143"/>
    <lineage>
        <taxon>Eukaryota</taxon>
        <taxon>Viridiplantae</taxon>
        <taxon>Streptophyta</taxon>
        <taxon>Embryophyta</taxon>
        <taxon>Tracheophyta</taxon>
        <taxon>Spermatophyta</taxon>
        <taxon>Magnoliopsida</taxon>
        <taxon>eudicotyledons</taxon>
        <taxon>Gunneridae</taxon>
        <taxon>Pentapetalae</taxon>
        <taxon>rosids</taxon>
        <taxon>malvids</taxon>
        <taxon>Malvales</taxon>
        <taxon>Malvaceae</taxon>
        <taxon>Grewioideae</taxon>
        <taxon>Apeibeae</taxon>
        <taxon>Corchorus</taxon>
    </lineage>
</organism>
<dbReference type="Gene3D" id="3.30.70.270">
    <property type="match status" value="1"/>
</dbReference>
<comment type="caution">
    <text evidence="3">The sequence shown here is derived from an EMBL/GenBank/DDBJ whole genome shotgun (WGS) entry which is preliminary data.</text>
</comment>
<dbReference type="SUPFAM" id="SSF56672">
    <property type="entry name" value="DNA/RNA polymerases"/>
    <property type="match status" value="1"/>
</dbReference>
<dbReference type="GO" id="GO:0003676">
    <property type="term" value="F:nucleic acid binding"/>
    <property type="evidence" value="ECO:0007669"/>
    <property type="project" value="InterPro"/>
</dbReference>
<dbReference type="OMA" id="CADNHEN"/>
<protein>
    <submittedName>
        <fullName evidence="3">Zinc finger, CCHC-type</fullName>
    </submittedName>
</protein>
<dbReference type="SMART" id="SM00343">
    <property type="entry name" value="ZnF_C2HC"/>
    <property type="match status" value="1"/>
</dbReference>
<dbReference type="Gene3D" id="4.10.60.10">
    <property type="entry name" value="Zinc finger, CCHC-type"/>
    <property type="match status" value="1"/>
</dbReference>
<accession>A0A1R3IYX7</accession>
<dbReference type="OrthoDB" id="1914518at2759"/>
<dbReference type="InterPro" id="IPR043128">
    <property type="entry name" value="Rev_trsase/Diguanyl_cyclase"/>
</dbReference>
<dbReference type="AlphaFoldDB" id="A0A1R3IYX7"/>
<dbReference type="PANTHER" id="PTHR48435:SF1">
    <property type="entry name" value="POLYPROTEIN"/>
    <property type="match status" value="1"/>
</dbReference>
<dbReference type="Proteomes" id="UP000188268">
    <property type="component" value="Unassembled WGS sequence"/>
</dbReference>
<evidence type="ECO:0000313" key="3">
    <source>
        <dbReference type="EMBL" id="OMO87787.1"/>
    </source>
</evidence>
<reference evidence="3 4" key="1">
    <citation type="submission" date="2013-09" db="EMBL/GenBank/DDBJ databases">
        <title>Corchorus capsularis genome sequencing.</title>
        <authorList>
            <person name="Alam M."/>
            <person name="Haque M.S."/>
            <person name="Islam M.S."/>
            <person name="Emdad E.M."/>
            <person name="Islam M.M."/>
            <person name="Ahmed B."/>
            <person name="Halim A."/>
            <person name="Hossen Q.M.M."/>
            <person name="Hossain M.Z."/>
            <person name="Ahmed R."/>
            <person name="Khan M.M."/>
            <person name="Islam R."/>
            <person name="Rashid M.M."/>
            <person name="Khan S.A."/>
            <person name="Rahman M.S."/>
            <person name="Alam M."/>
        </authorList>
    </citation>
    <scope>NUCLEOTIDE SEQUENCE [LARGE SCALE GENOMIC DNA]</scope>
    <source>
        <strain evidence="4">cv. CVL-1</strain>
        <tissue evidence="3">Whole seedling</tissue>
    </source>
</reference>
<dbReference type="Gramene" id="OMO87787">
    <property type="protein sequence ID" value="OMO87787"/>
    <property type="gene ID" value="CCACVL1_08765"/>
</dbReference>
<dbReference type="InterPro" id="IPR053098">
    <property type="entry name" value="Petuviruses_polyprotein"/>
</dbReference>
<evidence type="ECO:0000313" key="4">
    <source>
        <dbReference type="Proteomes" id="UP000188268"/>
    </source>
</evidence>
<gene>
    <name evidence="3" type="ORF">CCACVL1_08765</name>
</gene>
<evidence type="ECO:0000259" key="2">
    <source>
        <dbReference type="PROSITE" id="PS50158"/>
    </source>
</evidence>
<sequence length="533" mass="62080">MGITELQTDPNLTIQELIINFTSRWTGFLKQFWDGIGEQGQAWGRAITSFTKFIDEVKQVFCGQQSYHTEKLRQEFFQLKCCSLKRRDLDRHYQQFCRYFFQLGPPYDANLKYHLINSVPEDLKDRTLLDIEAARIDINSLWVGDIYKLIFKSLDKLCHHNDYIQKVLKDSKRYKSVCKAPNGLQIKCKGDDKCLCGPYKKKSHFRKSRRFQSNFNPARRRSSRRFFQRRGQRRFKYGRRKKEGQKKSSKCFLCGKPGHFSKQCPKSDKKSIKMMQDIALAQGIQLSDDDDLESVFTLDDEQSPNSLFVISTLDSDEFSESESLDDSSINEEEEDVYLEYMPVPFQQIRQKLVLISCAENHSEFLLKCEKPLWKNPEFFISLPFKKSESINPTKSSHSGMNPDHLKIAIEECSQLQSQGLIEPTTSSWSSDKDSHEKLLQRFQQIVQDFGIMLSEKKMTIGTSEIDFLGMHFKEGKYVAQPHIGQALQDFPDENLTKKQIQQFLGIVNYMSDFLLNLAKISNPLRIMLKENPP</sequence>
<dbReference type="GO" id="GO:0008270">
    <property type="term" value="F:zinc ion binding"/>
    <property type="evidence" value="ECO:0007669"/>
    <property type="project" value="UniProtKB-KW"/>
</dbReference>
<proteinExistence type="predicted"/>
<keyword evidence="1" id="KW-0479">Metal-binding</keyword>
<dbReference type="InterPro" id="IPR036875">
    <property type="entry name" value="Znf_CCHC_sf"/>
</dbReference>
<dbReference type="InterPro" id="IPR001878">
    <property type="entry name" value="Znf_CCHC"/>
</dbReference>
<dbReference type="PROSITE" id="PS50158">
    <property type="entry name" value="ZF_CCHC"/>
    <property type="match status" value="1"/>
</dbReference>
<name>A0A1R3IYX7_COCAP</name>
<keyword evidence="1" id="KW-0863">Zinc-finger</keyword>
<dbReference type="SUPFAM" id="SSF57756">
    <property type="entry name" value="Retrovirus zinc finger-like domains"/>
    <property type="match status" value="1"/>
</dbReference>
<dbReference type="PANTHER" id="PTHR48435">
    <property type="entry name" value="POLYPROTEIN"/>
    <property type="match status" value="1"/>
</dbReference>
<keyword evidence="1" id="KW-0862">Zinc</keyword>